<feature type="non-terminal residue" evidence="1">
    <location>
        <position position="1"/>
    </location>
</feature>
<protein>
    <submittedName>
        <fullName evidence="1">Uncharacterized protein</fullName>
    </submittedName>
</protein>
<comment type="caution">
    <text evidence="1">The sequence shown here is derived from an EMBL/GenBank/DDBJ whole genome shotgun (WGS) entry which is preliminary data.</text>
</comment>
<accession>X0XWA1</accession>
<evidence type="ECO:0000313" key="1">
    <source>
        <dbReference type="EMBL" id="GAG47650.1"/>
    </source>
</evidence>
<proteinExistence type="predicted"/>
<name>X0XWA1_9ZZZZ</name>
<dbReference type="EMBL" id="BARS01059726">
    <property type="protein sequence ID" value="GAG47650.1"/>
    <property type="molecule type" value="Genomic_DNA"/>
</dbReference>
<organism evidence="1">
    <name type="scientific">marine sediment metagenome</name>
    <dbReference type="NCBI Taxonomy" id="412755"/>
    <lineage>
        <taxon>unclassified sequences</taxon>
        <taxon>metagenomes</taxon>
        <taxon>ecological metagenomes</taxon>
    </lineage>
</organism>
<dbReference type="AlphaFoldDB" id="X0XWA1"/>
<feature type="non-terminal residue" evidence="1">
    <location>
        <position position="32"/>
    </location>
</feature>
<reference evidence="1" key="1">
    <citation type="journal article" date="2014" name="Front. Microbiol.">
        <title>High frequency of phylogenetically diverse reductive dehalogenase-homologous genes in deep subseafloor sedimentary metagenomes.</title>
        <authorList>
            <person name="Kawai M."/>
            <person name="Futagami T."/>
            <person name="Toyoda A."/>
            <person name="Takaki Y."/>
            <person name="Nishi S."/>
            <person name="Hori S."/>
            <person name="Arai W."/>
            <person name="Tsubouchi T."/>
            <person name="Morono Y."/>
            <person name="Uchiyama I."/>
            <person name="Ito T."/>
            <person name="Fujiyama A."/>
            <person name="Inagaki F."/>
            <person name="Takami H."/>
        </authorList>
    </citation>
    <scope>NUCLEOTIDE SEQUENCE</scope>
    <source>
        <strain evidence="1">Expedition CK06-06</strain>
    </source>
</reference>
<sequence>SAILHDQAADAMEGLDLTAVYGDQRAEYADGH</sequence>
<gene>
    <name evidence="1" type="ORF">S01H1_86318</name>
</gene>